<evidence type="ECO:0000313" key="3">
    <source>
        <dbReference type="EMBL" id="SNY45985.1"/>
    </source>
</evidence>
<evidence type="ECO:0000256" key="1">
    <source>
        <dbReference type="SAM" id="MobiDB-lite"/>
    </source>
</evidence>
<dbReference type="RefSeq" id="WP_245923169.1">
    <property type="nucleotide sequence ID" value="NZ_OBDY01000007.1"/>
</dbReference>
<dbReference type="AlphaFoldDB" id="A0A285IDE0"/>
<dbReference type="Pfam" id="PF02148">
    <property type="entry name" value="zf-UBP"/>
    <property type="match status" value="1"/>
</dbReference>
<protein>
    <submittedName>
        <fullName evidence="3">Ubiquitin-hydrolase Zn-finger-containing protein</fullName>
    </submittedName>
</protein>
<feature type="region of interest" description="Disordered" evidence="1">
    <location>
        <begin position="79"/>
        <end position="120"/>
    </location>
</feature>
<organism evidence="3 4">
    <name type="scientific">Paractinoplanes atraurantiacus</name>
    <dbReference type="NCBI Taxonomy" id="1036182"/>
    <lineage>
        <taxon>Bacteria</taxon>
        <taxon>Bacillati</taxon>
        <taxon>Actinomycetota</taxon>
        <taxon>Actinomycetes</taxon>
        <taxon>Micromonosporales</taxon>
        <taxon>Micromonosporaceae</taxon>
        <taxon>Paractinoplanes</taxon>
    </lineage>
</organism>
<keyword evidence="3" id="KW-0378">Hydrolase</keyword>
<dbReference type="InterPro" id="IPR001607">
    <property type="entry name" value="Znf_UBP"/>
</dbReference>
<evidence type="ECO:0000313" key="4">
    <source>
        <dbReference type="Proteomes" id="UP000219612"/>
    </source>
</evidence>
<dbReference type="GO" id="GO:0008270">
    <property type="term" value="F:zinc ion binding"/>
    <property type="evidence" value="ECO:0007669"/>
    <property type="project" value="InterPro"/>
</dbReference>
<feature type="compositionally biased region" description="Low complexity" evidence="1">
    <location>
        <begin position="99"/>
        <end position="111"/>
    </location>
</feature>
<dbReference type="Proteomes" id="UP000219612">
    <property type="component" value="Unassembled WGS sequence"/>
</dbReference>
<dbReference type="SUPFAM" id="SSF57850">
    <property type="entry name" value="RING/U-box"/>
    <property type="match status" value="1"/>
</dbReference>
<sequence>MTSEVTNEDPIQPHVPPSGTGCVECLDAAGWWFHLRRCAQCGHIGCCDSSPSQHATAHWRETGHPIIQSFEPGEDWFWDYSTEEAGNGPRLAPADSHPADQPAPGPAGAVPDDWKRHLHR</sequence>
<accession>A0A285IDE0</accession>
<feature type="domain" description="UBP-type" evidence="2">
    <location>
        <begin position="1"/>
        <end position="102"/>
    </location>
</feature>
<evidence type="ECO:0000259" key="2">
    <source>
        <dbReference type="PROSITE" id="PS50271"/>
    </source>
</evidence>
<keyword evidence="4" id="KW-1185">Reference proteome</keyword>
<name>A0A285IDE0_9ACTN</name>
<gene>
    <name evidence="3" type="ORF">SAMN05421748_107344</name>
</gene>
<dbReference type="Gene3D" id="3.30.40.10">
    <property type="entry name" value="Zinc/RING finger domain, C3HC4 (zinc finger)"/>
    <property type="match status" value="1"/>
</dbReference>
<reference evidence="3 4" key="1">
    <citation type="submission" date="2017-09" db="EMBL/GenBank/DDBJ databases">
        <authorList>
            <person name="Ehlers B."/>
            <person name="Leendertz F.H."/>
        </authorList>
    </citation>
    <scope>NUCLEOTIDE SEQUENCE [LARGE SCALE GENOMIC DNA]</scope>
    <source>
        <strain evidence="3 4">CGMCC 4.6857</strain>
    </source>
</reference>
<dbReference type="GO" id="GO:0016787">
    <property type="term" value="F:hydrolase activity"/>
    <property type="evidence" value="ECO:0007669"/>
    <property type="project" value="UniProtKB-KW"/>
</dbReference>
<proteinExistence type="predicted"/>
<dbReference type="EMBL" id="OBDY01000007">
    <property type="protein sequence ID" value="SNY45985.1"/>
    <property type="molecule type" value="Genomic_DNA"/>
</dbReference>
<dbReference type="PROSITE" id="PS50271">
    <property type="entry name" value="ZF_UBP"/>
    <property type="match status" value="1"/>
</dbReference>
<dbReference type="InterPro" id="IPR013083">
    <property type="entry name" value="Znf_RING/FYVE/PHD"/>
</dbReference>